<reference evidence="1 2" key="1">
    <citation type="journal article" date="2016" name="Genome Biol. Evol.">
        <title>Divergent and convergent evolution of fungal pathogenicity.</title>
        <authorList>
            <person name="Shang Y."/>
            <person name="Xiao G."/>
            <person name="Zheng P."/>
            <person name="Cen K."/>
            <person name="Zhan S."/>
            <person name="Wang C."/>
        </authorList>
    </citation>
    <scope>NUCLEOTIDE SEQUENCE [LARGE SCALE GENOMIC DNA]</scope>
    <source>
        <strain evidence="1 2">ARSEF 2679</strain>
    </source>
</reference>
<evidence type="ECO:0000313" key="2">
    <source>
        <dbReference type="Proteomes" id="UP000076744"/>
    </source>
</evidence>
<dbReference type="OrthoDB" id="9895617at2759"/>
<comment type="caution">
    <text evidence="1">The sequence shown here is derived from an EMBL/GenBank/DDBJ whole genome shotgun (WGS) entry which is preliminary data.</text>
</comment>
<evidence type="ECO:0000313" key="1">
    <source>
        <dbReference type="EMBL" id="OAA71642.1"/>
    </source>
</evidence>
<dbReference type="SUPFAM" id="SSF50370">
    <property type="entry name" value="Ricin B-like lectins"/>
    <property type="match status" value="1"/>
</dbReference>
<dbReference type="AlphaFoldDB" id="A0A162JNX0"/>
<sequence>MSFPEGDFVLKNRAHCPVGLDVEASSTEDGARVLGWELRGEDNDNQRWRYQDGQLINVNSGKALTFTDLTPESLATQEEPTGAEGQRFQWIDGLIVLADNHDLCVGEWDGDVKIVPRDDNDDARRWDF</sequence>
<name>A0A162JNX0_CORFA</name>
<dbReference type="RefSeq" id="XP_018707523.1">
    <property type="nucleotide sequence ID" value="XM_018845800.1"/>
</dbReference>
<keyword evidence="1" id="KW-0430">Lectin</keyword>
<organism evidence="1 2">
    <name type="scientific">Cordyceps fumosorosea (strain ARSEF 2679)</name>
    <name type="common">Isaria fumosorosea</name>
    <dbReference type="NCBI Taxonomy" id="1081104"/>
    <lineage>
        <taxon>Eukaryota</taxon>
        <taxon>Fungi</taxon>
        <taxon>Dikarya</taxon>
        <taxon>Ascomycota</taxon>
        <taxon>Pezizomycotina</taxon>
        <taxon>Sordariomycetes</taxon>
        <taxon>Hypocreomycetidae</taxon>
        <taxon>Hypocreales</taxon>
        <taxon>Cordycipitaceae</taxon>
        <taxon>Cordyceps</taxon>
    </lineage>
</organism>
<dbReference type="GO" id="GO:0030246">
    <property type="term" value="F:carbohydrate binding"/>
    <property type="evidence" value="ECO:0007669"/>
    <property type="project" value="UniProtKB-KW"/>
</dbReference>
<dbReference type="InterPro" id="IPR035992">
    <property type="entry name" value="Ricin_B-like_lectins"/>
</dbReference>
<dbReference type="Proteomes" id="UP000076744">
    <property type="component" value="Unassembled WGS sequence"/>
</dbReference>
<dbReference type="GeneID" id="30018485"/>
<dbReference type="EMBL" id="AZHB01000003">
    <property type="protein sequence ID" value="OAA71642.1"/>
    <property type="molecule type" value="Genomic_DNA"/>
</dbReference>
<keyword evidence="2" id="KW-1185">Reference proteome</keyword>
<gene>
    <name evidence="1" type="ORF">ISF_02193</name>
</gene>
<protein>
    <submittedName>
        <fullName evidence="1">Ricin B-related lectin</fullName>
    </submittedName>
</protein>
<dbReference type="Gene3D" id="2.80.10.50">
    <property type="match status" value="1"/>
</dbReference>
<accession>A0A162JNX0</accession>
<proteinExistence type="predicted"/>